<evidence type="ECO:0000313" key="3">
    <source>
        <dbReference type="Proteomes" id="UP000184088"/>
    </source>
</evidence>
<organism evidence="2 3">
    <name type="scientific">Caldanaerobius fijiensis DSM 17918</name>
    <dbReference type="NCBI Taxonomy" id="1121256"/>
    <lineage>
        <taxon>Bacteria</taxon>
        <taxon>Bacillati</taxon>
        <taxon>Bacillota</taxon>
        <taxon>Clostridia</taxon>
        <taxon>Thermoanaerobacterales</taxon>
        <taxon>Thermoanaerobacteraceae</taxon>
        <taxon>Caldanaerobius</taxon>
    </lineage>
</organism>
<name>A0A1M4XI94_9THEO</name>
<keyword evidence="3" id="KW-1185">Reference proteome</keyword>
<dbReference type="EMBL" id="FQVH01000008">
    <property type="protein sequence ID" value="SHE93096.1"/>
    <property type="molecule type" value="Genomic_DNA"/>
</dbReference>
<proteinExistence type="predicted"/>
<protein>
    <recommendedName>
        <fullName evidence="1">Insertion element IS150 protein InsJ-like helix-turn-helix domain-containing protein</fullName>
    </recommendedName>
</protein>
<dbReference type="RefSeq" id="WP_200792763.1">
    <property type="nucleotide sequence ID" value="NZ_FQVH01000008.1"/>
</dbReference>
<accession>A0A1M4XI94</accession>
<sequence length="53" mass="6114">MTKREVQKLIVINKIIDGILTIREAAQALNLSERQIFRLKKGVKEQGESMVYL</sequence>
<dbReference type="AlphaFoldDB" id="A0A1M4XI94"/>
<dbReference type="Pfam" id="PF13518">
    <property type="entry name" value="HTH_28"/>
    <property type="match status" value="1"/>
</dbReference>
<gene>
    <name evidence="2" type="ORF">SAMN02746089_01021</name>
</gene>
<dbReference type="InterPro" id="IPR055247">
    <property type="entry name" value="InsJ-like_HTH"/>
</dbReference>
<evidence type="ECO:0000313" key="2">
    <source>
        <dbReference type="EMBL" id="SHE93096.1"/>
    </source>
</evidence>
<evidence type="ECO:0000259" key="1">
    <source>
        <dbReference type="Pfam" id="PF13518"/>
    </source>
</evidence>
<dbReference type="Proteomes" id="UP000184088">
    <property type="component" value="Unassembled WGS sequence"/>
</dbReference>
<reference evidence="2 3" key="1">
    <citation type="submission" date="2016-11" db="EMBL/GenBank/DDBJ databases">
        <authorList>
            <person name="Jaros S."/>
            <person name="Januszkiewicz K."/>
            <person name="Wedrychowicz H."/>
        </authorList>
    </citation>
    <scope>NUCLEOTIDE SEQUENCE [LARGE SCALE GENOMIC DNA]</scope>
    <source>
        <strain evidence="2 3">DSM 17918</strain>
    </source>
</reference>
<feature type="domain" description="Insertion element IS150 protein InsJ-like helix-turn-helix" evidence="1">
    <location>
        <begin position="7"/>
        <end position="48"/>
    </location>
</feature>